<dbReference type="Pfam" id="PF00857">
    <property type="entry name" value="Isochorismatase"/>
    <property type="match status" value="1"/>
</dbReference>
<dbReference type="PANTHER" id="PTHR43540">
    <property type="entry name" value="PEROXYUREIDOACRYLATE/UREIDOACRYLATE AMIDOHYDROLASE-RELATED"/>
    <property type="match status" value="1"/>
</dbReference>
<feature type="domain" description="Isochorismatase-like" evidence="2">
    <location>
        <begin position="50"/>
        <end position="224"/>
    </location>
</feature>
<dbReference type="Proteomes" id="UP000664914">
    <property type="component" value="Chromosome"/>
</dbReference>
<dbReference type="InterPro" id="IPR036380">
    <property type="entry name" value="Isochorismatase-like_sf"/>
</dbReference>
<reference evidence="3" key="1">
    <citation type="submission" date="2020-07" db="EMBL/GenBank/DDBJ databases">
        <authorList>
            <person name="Camacho E."/>
        </authorList>
    </citation>
    <scope>NUCLEOTIDE SEQUENCE</scope>
    <source>
        <strain evidence="3">MPO218</strain>
    </source>
</reference>
<keyword evidence="1 3" id="KW-0378">Hydrolase</keyword>
<name>A0A975D854_9SPHN</name>
<protein>
    <submittedName>
        <fullName evidence="3">Cysteine hydrolase</fullName>
    </submittedName>
</protein>
<evidence type="ECO:0000313" key="4">
    <source>
        <dbReference type="Proteomes" id="UP000664914"/>
    </source>
</evidence>
<dbReference type="InterPro" id="IPR000868">
    <property type="entry name" value="Isochorismatase-like_dom"/>
</dbReference>
<dbReference type="Gene3D" id="3.40.50.850">
    <property type="entry name" value="Isochorismatase-like"/>
    <property type="match status" value="1"/>
</dbReference>
<reference evidence="3" key="2">
    <citation type="submission" date="2021-04" db="EMBL/GenBank/DDBJ databases">
        <title>Isolation and genomic analysis of the ibuprofen-degrading bacterium Sphingomonas strain MPO218.</title>
        <authorList>
            <person name="Aulestia M."/>
            <person name="Flores A."/>
            <person name="Mangas E.L."/>
            <person name="Perez-Pulido A.J."/>
            <person name="Santero E."/>
            <person name="Camacho E.M."/>
        </authorList>
    </citation>
    <scope>NUCLEOTIDE SEQUENCE</scope>
    <source>
        <strain evidence="3">MPO218</strain>
    </source>
</reference>
<dbReference type="CDD" id="cd00431">
    <property type="entry name" value="cysteine_hydrolases"/>
    <property type="match status" value="1"/>
</dbReference>
<dbReference type="PANTHER" id="PTHR43540:SF6">
    <property type="entry name" value="ISOCHORISMATASE-LIKE DOMAIN-CONTAINING PROTEIN"/>
    <property type="match status" value="1"/>
</dbReference>
<sequence>MNGLASPGLTSFTEEQSVMHSTKISDFATETRFYAYGPREPLALVPGSFAHVVIDMQYGFMPGGIIPVAGNPAIIPNINRISAAVRRAGGRNIFVRFTYDPTWTVYYGRLADGREARMEAAFSDGAEQHALVADLDVMADDVLLNKKRFSSFTPGTCDLESRLRSAGIDTLIVTGCTSSCCVESTIRDGMQLNFKTIFVGDANVTLNDAYHNGAVDNLFGIFGTDLCMTDEILDRLPVTA</sequence>
<organism evidence="3 4">
    <name type="scientific">Rhizorhabdus wittichii</name>
    <dbReference type="NCBI Taxonomy" id="160791"/>
    <lineage>
        <taxon>Bacteria</taxon>
        <taxon>Pseudomonadati</taxon>
        <taxon>Pseudomonadota</taxon>
        <taxon>Alphaproteobacteria</taxon>
        <taxon>Sphingomonadales</taxon>
        <taxon>Sphingomonadaceae</taxon>
        <taxon>Rhizorhabdus</taxon>
    </lineage>
</organism>
<dbReference type="InterPro" id="IPR050272">
    <property type="entry name" value="Isochorismatase-like_hydrls"/>
</dbReference>
<accession>A0A975D854</accession>
<gene>
    <name evidence="3" type="ORF">HRJ34_07130</name>
</gene>
<dbReference type="AlphaFoldDB" id="A0A975D854"/>
<proteinExistence type="predicted"/>
<dbReference type="GO" id="GO:0016787">
    <property type="term" value="F:hydrolase activity"/>
    <property type="evidence" value="ECO:0007669"/>
    <property type="project" value="UniProtKB-KW"/>
</dbReference>
<dbReference type="EMBL" id="CP059319">
    <property type="protein sequence ID" value="QTH24499.1"/>
    <property type="molecule type" value="Genomic_DNA"/>
</dbReference>
<evidence type="ECO:0000313" key="3">
    <source>
        <dbReference type="EMBL" id="QTH24499.1"/>
    </source>
</evidence>
<evidence type="ECO:0000259" key="2">
    <source>
        <dbReference type="Pfam" id="PF00857"/>
    </source>
</evidence>
<evidence type="ECO:0000256" key="1">
    <source>
        <dbReference type="ARBA" id="ARBA00022801"/>
    </source>
</evidence>
<dbReference type="SUPFAM" id="SSF52499">
    <property type="entry name" value="Isochorismatase-like hydrolases"/>
    <property type="match status" value="1"/>
</dbReference>